<feature type="compositionally biased region" description="Polar residues" evidence="1">
    <location>
        <begin position="197"/>
        <end position="207"/>
    </location>
</feature>
<comment type="caution">
    <text evidence="2">The sequence shown here is derived from an EMBL/GenBank/DDBJ whole genome shotgun (WGS) entry which is preliminary data.</text>
</comment>
<sequence>MSYVDSESDSDSDGLIWDFGKPHIPEAMREKLNKMEKPKTKKRKSCSLWPSPHSVKEAVDKACKNRPDCVLKGQDEPLEAFRTHFKLFRDRLNQIALEAHTTIAKDQNPIKKIKISHLSNPPHKKVEPESDANVLNDSIDEESLALCSQLAEEKFVNARVNCINPLVDQRGKHSSSNGVGIHKVIERVPGRAPSIPLPTTTQSSKPSNPLDDDDDLFLNESLLTY</sequence>
<evidence type="ECO:0000256" key="1">
    <source>
        <dbReference type="SAM" id="MobiDB-lite"/>
    </source>
</evidence>
<dbReference type="Proteomes" id="UP000466442">
    <property type="component" value="Linkage Group LG1"/>
</dbReference>
<dbReference type="EMBL" id="WIXP02000001">
    <property type="protein sequence ID" value="KAF6216578.1"/>
    <property type="molecule type" value="Genomic_DNA"/>
</dbReference>
<dbReference type="AlphaFoldDB" id="A0A6A4K2Y1"/>
<feature type="region of interest" description="Disordered" evidence="1">
    <location>
        <begin position="190"/>
        <end position="215"/>
    </location>
</feature>
<accession>A0A6A4K2Y1</accession>
<organism evidence="2 3">
    <name type="scientific">Apolygus lucorum</name>
    <name type="common">Small green plant bug</name>
    <name type="synonym">Lygocoris lucorum</name>
    <dbReference type="NCBI Taxonomy" id="248454"/>
    <lineage>
        <taxon>Eukaryota</taxon>
        <taxon>Metazoa</taxon>
        <taxon>Ecdysozoa</taxon>
        <taxon>Arthropoda</taxon>
        <taxon>Hexapoda</taxon>
        <taxon>Insecta</taxon>
        <taxon>Pterygota</taxon>
        <taxon>Neoptera</taxon>
        <taxon>Paraneoptera</taxon>
        <taxon>Hemiptera</taxon>
        <taxon>Heteroptera</taxon>
        <taxon>Panheteroptera</taxon>
        <taxon>Cimicomorpha</taxon>
        <taxon>Miridae</taxon>
        <taxon>Mirini</taxon>
        <taxon>Apolygus</taxon>
    </lineage>
</organism>
<protein>
    <submittedName>
        <fullName evidence="2">Uncharacterized protein</fullName>
    </submittedName>
</protein>
<reference evidence="2" key="1">
    <citation type="journal article" date="2021" name="Mol. Ecol. Resour.">
        <title>Apolygus lucorum genome provides insights into omnivorousness and mesophyll feeding.</title>
        <authorList>
            <person name="Liu Y."/>
            <person name="Liu H."/>
            <person name="Wang H."/>
            <person name="Huang T."/>
            <person name="Liu B."/>
            <person name="Yang B."/>
            <person name="Yin L."/>
            <person name="Li B."/>
            <person name="Zhang Y."/>
            <person name="Zhang S."/>
            <person name="Jiang F."/>
            <person name="Zhang X."/>
            <person name="Ren Y."/>
            <person name="Wang B."/>
            <person name="Wang S."/>
            <person name="Lu Y."/>
            <person name="Wu K."/>
            <person name="Fan W."/>
            <person name="Wang G."/>
        </authorList>
    </citation>
    <scope>NUCLEOTIDE SEQUENCE</scope>
    <source>
        <strain evidence="2">12Hb</strain>
    </source>
</reference>
<name>A0A6A4K2Y1_APOLU</name>
<keyword evidence="3" id="KW-1185">Reference proteome</keyword>
<proteinExistence type="predicted"/>
<evidence type="ECO:0000313" key="2">
    <source>
        <dbReference type="EMBL" id="KAF6216578.1"/>
    </source>
</evidence>
<evidence type="ECO:0000313" key="3">
    <source>
        <dbReference type="Proteomes" id="UP000466442"/>
    </source>
</evidence>
<gene>
    <name evidence="2" type="ORF">GE061_000921</name>
</gene>